<evidence type="ECO:0000256" key="1">
    <source>
        <dbReference type="SAM" id="MobiDB-lite"/>
    </source>
</evidence>
<evidence type="ECO:0000313" key="4">
    <source>
        <dbReference type="Proteomes" id="UP001385499"/>
    </source>
</evidence>
<dbReference type="InterPro" id="IPR000835">
    <property type="entry name" value="HTH_MarR-typ"/>
</dbReference>
<dbReference type="SMART" id="SM00347">
    <property type="entry name" value="HTH_MARR"/>
    <property type="match status" value="1"/>
</dbReference>
<dbReference type="PANTHER" id="PTHR33164">
    <property type="entry name" value="TRANSCRIPTIONAL REGULATOR, MARR FAMILY"/>
    <property type="match status" value="1"/>
</dbReference>
<feature type="region of interest" description="Disordered" evidence="1">
    <location>
        <begin position="1"/>
        <end position="31"/>
    </location>
</feature>
<dbReference type="InterPro" id="IPR036390">
    <property type="entry name" value="WH_DNA-bd_sf"/>
</dbReference>
<dbReference type="Pfam" id="PF01047">
    <property type="entry name" value="MarR"/>
    <property type="match status" value="1"/>
</dbReference>
<dbReference type="Gene3D" id="1.10.10.10">
    <property type="entry name" value="Winged helix-like DNA-binding domain superfamily/Winged helix DNA-binding domain"/>
    <property type="match status" value="1"/>
</dbReference>
<dbReference type="PROSITE" id="PS50995">
    <property type="entry name" value="HTH_MARR_2"/>
    <property type="match status" value="1"/>
</dbReference>
<name>A0ABU8TP72_9HYPH</name>
<dbReference type="InterPro" id="IPR036388">
    <property type="entry name" value="WH-like_DNA-bd_sf"/>
</dbReference>
<keyword evidence="4" id="KW-1185">Reference proteome</keyword>
<feature type="domain" description="HTH marR-type" evidence="2">
    <location>
        <begin position="30"/>
        <end position="162"/>
    </location>
</feature>
<sequence>MSADSKAGQDLATQTAGALSEAREGLPPTGKSLPIALIRAREKVMGPIRDMLSTSDITEQQWRVLRVLHEYGPQDATSLAERAALHLPSQTRIVQTLSQKGYVTRDVDVIDRRRQTVAITMPGKLVLDSKKDEAARIAKDLEGRFGVQKLATLLSLLEELDQI</sequence>
<reference evidence="3 4" key="1">
    <citation type="submission" date="2024-02" db="EMBL/GenBank/DDBJ databases">
        <title>Roseibium algae sp. nov., isolated from marine alga (Grateloupia sp.), showing potential in myo-inositol conversion.</title>
        <authorList>
            <person name="Wang Y."/>
        </authorList>
    </citation>
    <scope>NUCLEOTIDE SEQUENCE [LARGE SCALE GENOMIC DNA]</scope>
    <source>
        <strain evidence="3 4">H3510</strain>
    </source>
</reference>
<evidence type="ECO:0000313" key="3">
    <source>
        <dbReference type="EMBL" id="MEJ8475618.1"/>
    </source>
</evidence>
<protein>
    <submittedName>
        <fullName evidence="3">MarR family transcriptional regulator</fullName>
    </submittedName>
</protein>
<dbReference type="Proteomes" id="UP001385499">
    <property type="component" value="Unassembled WGS sequence"/>
</dbReference>
<dbReference type="SUPFAM" id="SSF46785">
    <property type="entry name" value="Winged helix' DNA-binding domain"/>
    <property type="match status" value="1"/>
</dbReference>
<dbReference type="EMBL" id="JBAKIA010000012">
    <property type="protein sequence ID" value="MEJ8475618.1"/>
    <property type="molecule type" value="Genomic_DNA"/>
</dbReference>
<gene>
    <name evidence="3" type="ORF">V6575_16115</name>
</gene>
<accession>A0ABU8TP72</accession>
<proteinExistence type="predicted"/>
<evidence type="ECO:0000259" key="2">
    <source>
        <dbReference type="PROSITE" id="PS50995"/>
    </source>
</evidence>
<organism evidence="3 4">
    <name type="scientific">Roseibium algae</name>
    <dbReference type="NCBI Taxonomy" id="3123038"/>
    <lineage>
        <taxon>Bacteria</taxon>
        <taxon>Pseudomonadati</taxon>
        <taxon>Pseudomonadota</taxon>
        <taxon>Alphaproteobacteria</taxon>
        <taxon>Hyphomicrobiales</taxon>
        <taxon>Stappiaceae</taxon>
        <taxon>Roseibium</taxon>
    </lineage>
</organism>
<dbReference type="PANTHER" id="PTHR33164:SF13">
    <property type="entry name" value="4-HYDROXYPHENYLACETATE CATABOLISM PROTEIN"/>
    <property type="match status" value="1"/>
</dbReference>
<dbReference type="RefSeq" id="WP_340275777.1">
    <property type="nucleotide sequence ID" value="NZ_JBAKIA010000012.1"/>
</dbReference>
<dbReference type="InterPro" id="IPR039422">
    <property type="entry name" value="MarR/SlyA-like"/>
</dbReference>
<comment type="caution">
    <text evidence="3">The sequence shown here is derived from an EMBL/GenBank/DDBJ whole genome shotgun (WGS) entry which is preliminary data.</text>
</comment>